<accession>A0A2N9GJS8</accession>
<evidence type="ECO:0000313" key="1">
    <source>
        <dbReference type="EMBL" id="SPD02696.1"/>
    </source>
</evidence>
<name>A0A2N9GJS8_FAGSY</name>
<dbReference type="AlphaFoldDB" id="A0A2N9GJS8"/>
<protein>
    <submittedName>
        <fullName evidence="1">Uncharacterized protein</fullName>
    </submittedName>
</protein>
<dbReference type="EMBL" id="OIVN01002335">
    <property type="protein sequence ID" value="SPD02696.1"/>
    <property type="molecule type" value="Genomic_DNA"/>
</dbReference>
<sequence length="141" mass="16670">MGPAPRAVDVDLRVPLRVKERDTDYGFDERLMRRCKRRLIADRNFNAARKTRNNSVRMEDAVDVDLRVKEEDTDYGFDERLMKRCKRRRIADRNFNAARKTRNNSVRMEDAVDVDLRVEEEDTDYGIHLSYQIPLHGCTHA</sequence>
<organism evidence="1">
    <name type="scientific">Fagus sylvatica</name>
    <name type="common">Beechnut</name>
    <dbReference type="NCBI Taxonomy" id="28930"/>
    <lineage>
        <taxon>Eukaryota</taxon>
        <taxon>Viridiplantae</taxon>
        <taxon>Streptophyta</taxon>
        <taxon>Embryophyta</taxon>
        <taxon>Tracheophyta</taxon>
        <taxon>Spermatophyta</taxon>
        <taxon>Magnoliopsida</taxon>
        <taxon>eudicotyledons</taxon>
        <taxon>Gunneridae</taxon>
        <taxon>Pentapetalae</taxon>
        <taxon>rosids</taxon>
        <taxon>fabids</taxon>
        <taxon>Fagales</taxon>
        <taxon>Fagaceae</taxon>
        <taxon>Fagus</taxon>
    </lineage>
</organism>
<reference evidence="1" key="1">
    <citation type="submission" date="2018-02" db="EMBL/GenBank/DDBJ databases">
        <authorList>
            <person name="Cohen D.B."/>
            <person name="Kent A.D."/>
        </authorList>
    </citation>
    <scope>NUCLEOTIDE SEQUENCE</scope>
</reference>
<proteinExistence type="predicted"/>
<gene>
    <name evidence="1" type="ORF">FSB_LOCUS30578</name>
</gene>